<evidence type="ECO:0000313" key="2">
    <source>
        <dbReference type="EMBL" id="MEV0712185.1"/>
    </source>
</evidence>
<organism evidence="2 3">
    <name type="scientific">Nocardia aurea</name>
    <dbReference type="NCBI Taxonomy" id="2144174"/>
    <lineage>
        <taxon>Bacteria</taxon>
        <taxon>Bacillati</taxon>
        <taxon>Actinomycetota</taxon>
        <taxon>Actinomycetes</taxon>
        <taxon>Mycobacteriales</taxon>
        <taxon>Nocardiaceae</taxon>
        <taxon>Nocardia</taxon>
    </lineage>
</organism>
<gene>
    <name evidence="2" type="ORF">AB0I48_31955</name>
</gene>
<keyword evidence="1" id="KW-0472">Membrane</keyword>
<comment type="caution">
    <text evidence="2">The sequence shown here is derived from an EMBL/GenBank/DDBJ whole genome shotgun (WGS) entry which is preliminary data.</text>
</comment>
<protein>
    <submittedName>
        <fullName evidence="2">DUF2254 family protein</fullName>
    </submittedName>
</protein>
<keyword evidence="1" id="KW-1133">Transmembrane helix</keyword>
<evidence type="ECO:0000256" key="1">
    <source>
        <dbReference type="SAM" id="Phobius"/>
    </source>
</evidence>
<reference evidence="2 3" key="1">
    <citation type="submission" date="2024-06" db="EMBL/GenBank/DDBJ databases">
        <title>The Natural Products Discovery Center: Release of the First 8490 Sequenced Strains for Exploring Actinobacteria Biosynthetic Diversity.</title>
        <authorList>
            <person name="Kalkreuter E."/>
            <person name="Kautsar S.A."/>
            <person name="Yang D."/>
            <person name="Bader C.D."/>
            <person name="Teijaro C.N."/>
            <person name="Fluegel L."/>
            <person name="Davis C.M."/>
            <person name="Simpson J.R."/>
            <person name="Lauterbach L."/>
            <person name="Steele A.D."/>
            <person name="Gui C."/>
            <person name="Meng S."/>
            <person name="Li G."/>
            <person name="Viehrig K."/>
            <person name="Ye F."/>
            <person name="Su P."/>
            <person name="Kiefer A.F."/>
            <person name="Nichols A."/>
            <person name="Cepeda A.J."/>
            <person name="Yan W."/>
            <person name="Fan B."/>
            <person name="Jiang Y."/>
            <person name="Adhikari A."/>
            <person name="Zheng C.-J."/>
            <person name="Schuster L."/>
            <person name="Cowan T.M."/>
            <person name="Smanski M.J."/>
            <person name="Chevrette M.G."/>
            <person name="De Carvalho L.P.S."/>
            <person name="Shen B."/>
        </authorList>
    </citation>
    <scope>NUCLEOTIDE SEQUENCE [LARGE SCALE GENOMIC DNA]</scope>
    <source>
        <strain evidence="2 3">NPDC050403</strain>
    </source>
</reference>
<feature type="transmembrane region" description="Helical" evidence="1">
    <location>
        <begin position="91"/>
        <end position="113"/>
    </location>
</feature>
<name>A0ABV3G3E5_9NOCA</name>
<dbReference type="InterPro" id="IPR018723">
    <property type="entry name" value="DUF2254_membrane"/>
</dbReference>
<proteinExistence type="predicted"/>
<keyword evidence="3" id="KW-1185">Reference proteome</keyword>
<dbReference type="RefSeq" id="WP_357789057.1">
    <property type="nucleotide sequence ID" value="NZ_JBFAKC010000019.1"/>
</dbReference>
<feature type="transmembrane region" description="Helical" evidence="1">
    <location>
        <begin position="50"/>
        <end position="71"/>
    </location>
</feature>
<dbReference type="Pfam" id="PF10011">
    <property type="entry name" value="DUF2254"/>
    <property type="match status" value="1"/>
</dbReference>
<dbReference type="EMBL" id="JBFAKC010000019">
    <property type="protein sequence ID" value="MEV0712185.1"/>
    <property type="molecule type" value="Genomic_DNA"/>
</dbReference>
<evidence type="ECO:0000313" key="3">
    <source>
        <dbReference type="Proteomes" id="UP001551695"/>
    </source>
</evidence>
<dbReference type="Proteomes" id="UP001551695">
    <property type="component" value="Unassembled WGS sequence"/>
</dbReference>
<accession>A0ABV3G3E5</accession>
<feature type="transmembrane region" description="Helical" evidence="1">
    <location>
        <begin position="119"/>
        <end position="138"/>
    </location>
</feature>
<keyword evidence="1" id="KW-0812">Transmembrane</keyword>
<sequence>MPTRVIRARRRLRAGVTQLVFVLAGLGAGASVPRIGRGPRAPSAQVIDTLLAIGLGLLGAVALIFSVLFLVVQWVSTTFSPRLMLFRDDPIVWRTFGFAVGLVVFCVTAALSIGKRADVSVAVPVLAMVLLLVLIALLRTLQLRAFSAIQLAPALGSIAARGREVIDALYTRDSTELATTPLPPPSATVSWPHPPAVLQRVRTERLVDAARSADVVIVLREAPGATLHFGDPVADVHGGALPDDVVLRGLGLGDERTFEQDPLFAFRLLADVALRALSAAVNDPATAVQTFDGLGDLLGRVAAMPHGPLRVKDRDGVPRLVIPRPDCEEFLRTGVDDIIFAARSPMVLAGLRTMLRRARERAAPENAGLFDERAALLDGRFATPPPDAL</sequence>